<dbReference type="InterPro" id="IPR000073">
    <property type="entry name" value="AB_hydrolase_1"/>
</dbReference>
<dbReference type="Proteomes" id="UP000584642">
    <property type="component" value="Unassembled WGS sequence"/>
</dbReference>
<dbReference type="Pfam" id="PF12697">
    <property type="entry name" value="Abhydrolase_6"/>
    <property type="match status" value="1"/>
</dbReference>
<comment type="caution">
    <text evidence="2">The sequence shown here is derived from an EMBL/GenBank/DDBJ whole genome shotgun (WGS) entry which is preliminary data.</text>
</comment>
<sequence>MTGPATRTLSTRSGLKLSATAWNGDRGGIILAHGGGQTRHAWRRTGMRLARQGYSVLAYDLRGHGESDWDANGDYSLSRFRDDLCDVASVFDRPPIVVGASLGGISAMLAAGEAAAAFAAVILVDVAPRIERVGSDRILGFMRRHIHRGFDSVAEAASAVSDYVPNRPKPVSHAGLEKYLRSSADGRLRWHWDPQVLTEPDSIATVPLEHERLADAARRMTMPVMLVRGGHSHVVSLDSVAEFLTLVPHARYETLADAHHMIVGDENDSFTASLLDFIGSNTTA</sequence>
<proteinExistence type="predicted"/>
<dbReference type="PANTHER" id="PTHR43194">
    <property type="entry name" value="HYDROLASE ALPHA/BETA FOLD FAMILY"/>
    <property type="match status" value="1"/>
</dbReference>
<gene>
    <name evidence="2" type="ORF">HND93_20590</name>
</gene>
<dbReference type="EMBL" id="JABFDB010000015">
    <property type="protein sequence ID" value="NYZ22119.1"/>
    <property type="molecule type" value="Genomic_DNA"/>
</dbReference>
<dbReference type="SUPFAM" id="SSF53474">
    <property type="entry name" value="alpha/beta-Hydrolases"/>
    <property type="match status" value="1"/>
</dbReference>
<dbReference type="InterPro" id="IPR029058">
    <property type="entry name" value="AB_hydrolase_fold"/>
</dbReference>
<dbReference type="Gene3D" id="3.40.50.1820">
    <property type="entry name" value="alpha/beta hydrolase"/>
    <property type="match status" value="1"/>
</dbReference>
<keyword evidence="2" id="KW-0378">Hydrolase</keyword>
<evidence type="ECO:0000313" key="2">
    <source>
        <dbReference type="EMBL" id="NYZ22119.1"/>
    </source>
</evidence>
<dbReference type="PANTHER" id="PTHR43194:SF2">
    <property type="entry name" value="PEROXISOMAL MEMBRANE PROTEIN LPX1"/>
    <property type="match status" value="1"/>
</dbReference>
<accession>A0ABX2TD73</accession>
<dbReference type="RefSeq" id="WP_180283899.1">
    <property type="nucleotide sequence ID" value="NZ_JABFDB010000015.1"/>
</dbReference>
<keyword evidence="3" id="KW-1185">Reference proteome</keyword>
<dbReference type="PRINTS" id="PR00111">
    <property type="entry name" value="ABHYDROLASE"/>
</dbReference>
<dbReference type="GO" id="GO:0016787">
    <property type="term" value="F:hydrolase activity"/>
    <property type="evidence" value="ECO:0007669"/>
    <property type="project" value="UniProtKB-KW"/>
</dbReference>
<name>A0ABX2TD73_9PROT</name>
<organism evidence="2 3">
    <name type="scientific">Azospirillum oleiclasticum</name>
    <dbReference type="NCBI Taxonomy" id="2735135"/>
    <lineage>
        <taxon>Bacteria</taxon>
        <taxon>Pseudomonadati</taxon>
        <taxon>Pseudomonadota</taxon>
        <taxon>Alphaproteobacteria</taxon>
        <taxon>Rhodospirillales</taxon>
        <taxon>Azospirillaceae</taxon>
        <taxon>Azospirillum</taxon>
    </lineage>
</organism>
<evidence type="ECO:0000313" key="3">
    <source>
        <dbReference type="Proteomes" id="UP000584642"/>
    </source>
</evidence>
<reference evidence="2 3" key="1">
    <citation type="submission" date="2020-05" db="EMBL/GenBank/DDBJ databases">
        <title>Azospirillum oleiclasticum sp. nov, a nitrogen-fixing and heavy crude oil-emulsifying bacterium isolated from the crude oil of Yumen Oilfield.</title>
        <authorList>
            <person name="Wu D."/>
            <person name="Cai M."/>
            <person name="Zhang X."/>
        </authorList>
    </citation>
    <scope>NUCLEOTIDE SEQUENCE [LARGE SCALE GENOMIC DNA]</scope>
    <source>
        <strain evidence="2 3">ROY-1-1-2</strain>
    </source>
</reference>
<evidence type="ECO:0000259" key="1">
    <source>
        <dbReference type="Pfam" id="PF12697"/>
    </source>
</evidence>
<dbReference type="InterPro" id="IPR050228">
    <property type="entry name" value="Carboxylesterase_BioH"/>
</dbReference>
<protein>
    <submittedName>
        <fullName evidence="2">Alpha/beta hydrolase</fullName>
    </submittedName>
</protein>
<feature type="domain" description="AB hydrolase-1" evidence="1">
    <location>
        <begin position="29"/>
        <end position="267"/>
    </location>
</feature>